<evidence type="ECO:0000256" key="1">
    <source>
        <dbReference type="ARBA" id="ARBA00022723"/>
    </source>
</evidence>
<dbReference type="InterPro" id="IPR002227">
    <property type="entry name" value="Tyrosinase_Cu-bd"/>
</dbReference>
<keyword evidence="2" id="KW-0812">Transmembrane</keyword>
<keyword evidence="6" id="KW-1185">Reference proteome</keyword>
<dbReference type="GO" id="GO:0046872">
    <property type="term" value="F:metal ion binding"/>
    <property type="evidence" value="ECO:0007669"/>
    <property type="project" value="UniProtKB-KW"/>
</dbReference>
<evidence type="ECO:0000259" key="4">
    <source>
        <dbReference type="PROSITE" id="PS00498"/>
    </source>
</evidence>
<evidence type="ECO:0000313" key="5">
    <source>
        <dbReference type="EMBL" id="KAE8406589.1"/>
    </source>
</evidence>
<dbReference type="InterPro" id="IPR008922">
    <property type="entry name" value="Di-copper_centre_dom_sf"/>
</dbReference>
<reference evidence="5 6" key="1">
    <citation type="submission" date="2019-04" db="EMBL/GenBank/DDBJ databases">
        <authorList>
            <consortium name="DOE Joint Genome Institute"/>
            <person name="Mondo S."/>
            <person name="Kjaerbolling I."/>
            <person name="Vesth T."/>
            <person name="Frisvad J.C."/>
            <person name="Nybo J.L."/>
            <person name="Theobald S."/>
            <person name="Kildgaard S."/>
            <person name="Isbrandt T."/>
            <person name="Kuo A."/>
            <person name="Sato A."/>
            <person name="Lyhne E.K."/>
            <person name="Kogle M.E."/>
            <person name="Wiebenga A."/>
            <person name="Kun R.S."/>
            <person name="Lubbers R.J."/>
            <person name="Makela M.R."/>
            <person name="Barry K."/>
            <person name="Chovatia M."/>
            <person name="Clum A."/>
            <person name="Daum C."/>
            <person name="Haridas S."/>
            <person name="He G."/>
            <person name="LaButti K."/>
            <person name="Lipzen A."/>
            <person name="Riley R."/>
            <person name="Salamov A."/>
            <person name="Simmons B.A."/>
            <person name="Magnuson J.K."/>
            <person name="Henrissat B."/>
            <person name="Mortensen U.H."/>
            <person name="Larsen T.O."/>
            <person name="Devries R.P."/>
            <person name="Grigoriev I.V."/>
            <person name="Machida M."/>
            <person name="Baker S.E."/>
            <person name="Andersen M.R."/>
            <person name="Cantor M.N."/>
            <person name="Hua S.X."/>
        </authorList>
    </citation>
    <scope>NUCLEOTIDE SEQUENCE [LARGE SCALE GENOMIC DNA]</scope>
    <source>
        <strain evidence="5 6">CBS 119388</strain>
    </source>
</reference>
<dbReference type="PROSITE" id="PS00497">
    <property type="entry name" value="TYROSINASE_1"/>
    <property type="match status" value="1"/>
</dbReference>
<evidence type="ECO:0000259" key="3">
    <source>
        <dbReference type="PROSITE" id="PS00497"/>
    </source>
</evidence>
<keyword evidence="2" id="KW-0472">Membrane</keyword>
<feature type="domain" description="Tyrosinase copper-binding" evidence="3">
    <location>
        <begin position="131"/>
        <end position="148"/>
    </location>
</feature>
<dbReference type="PROSITE" id="PS00498">
    <property type="entry name" value="TYROSINASE_2"/>
    <property type="match status" value="1"/>
</dbReference>
<protein>
    <recommendedName>
        <fullName evidence="3 4">Tyrosinase copper-binding domain-containing protein</fullName>
    </recommendedName>
</protein>
<dbReference type="PRINTS" id="PR00092">
    <property type="entry name" value="TYROSINASE"/>
</dbReference>
<keyword evidence="2" id="KW-1133">Transmembrane helix</keyword>
<dbReference type="GeneID" id="43666056"/>
<dbReference type="RefSeq" id="XP_031943908.1">
    <property type="nucleotide sequence ID" value="XM_032081365.1"/>
</dbReference>
<feature type="transmembrane region" description="Helical" evidence="2">
    <location>
        <begin position="43"/>
        <end position="65"/>
    </location>
</feature>
<dbReference type="InterPro" id="IPR050316">
    <property type="entry name" value="Tyrosinase/Hemocyanin"/>
</dbReference>
<dbReference type="PANTHER" id="PTHR11474:SF127">
    <property type="entry name" value="TYROSINASE COPPER-BINDING DOMAIN-CONTAINING PROTEIN"/>
    <property type="match status" value="1"/>
</dbReference>
<dbReference type="EMBL" id="ML736753">
    <property type="protein sequence ID" value="KAE8406589.1"/>
    <property type="molecule type" value="Genomic_DNA"/>
</dbReference>
<dbReference type="AlphaFoldDB" id="A0A5N7DKE9"/>
<organism evidence="5 6">
    <name type="scientific">Aspergillus pseudonomiae</name>
    <dbReference type="NCBI Taxonomy" id="1506151"/>
    <lineage>
        <taxon>Eukaryota</taxon>
        <taxon>Fungi</taxon>
        <taxon>Dikarya</taxon>
        <taxon>Ascomycota</taxon>
        <taxon>Pezizomycotina</taxon>
        <taxon>Eurotiomycetes</taxon>
        <taxon>Eurotiomycetidae</taxon>
        <taxon>Eurotiales</taxon>
        <taxon>Aspergillaceae</taxon>
        <taxon>Aspergillus</taxon>
        <taxon>Aspergillus subgen. Circumdati</taxon>
    </lineage>
</organism>
<proteinExistence type="predicted"/>
<accession>A0A5N7DKE9</accession>
<gene>
    <name evidence="5" type="ORF">BDV37DRAFT_242850</name>
</gene>
<keyword evidence="1" id="KW-0479">Metal-binding</keyword>
<feature type="domain" description="Tyrosinase copper-binding" evidence="4">
    <location>
        <begin position="287"/>
        <end position="298"/>
    </location>
</feature>
<dbReference type="GO" id="GO:0016491">
    <property type="term" value="F:oxidoreductase activity"/>
    <property type="evidence" value="ECO:0007669"/>
    <property type="project" value="InterPro"/>
</dbReference>
<sequence length="369" mass="41998">MFLPSKTPSYSVLLNSESADLDSPRENEIHSDSILQKKRFAGLYRICTAIAVVCVSAVAFVTIFFSSSSKHQFTCTHPRIRPEWRTLSHAEKTSYIAAAHCLTTTPSPRNSNITVHDDFSYLHSRTGNYSHNAAPFLPWHRYFLHAYEHALKEYCHYTGPLPYWDWSLDYRNLIESPIWDTDDGFGPSGSSFTSVANGRCVDQGPFANWMPTYYEGNYHPHCLSRGFQDETIVTRVGNLTVRPDILQGVIRDKSEYFDFLLAVETMSHLTIPYIVQGDFSKVTAPNDPVFFLHHAQVDRVWWSWQGVHDERRRKYNGIARYDSTAEASVSDVLDLGFILENGAVVTVEDVMDAEGSLLCYRYDTSAMSN</sequence>
<dbReference type="Proteomes" id="UP000325579">
    <property type="component" value="Unassembled WGS sequence"/>
</dbReference>
<dbReference type="Gene3D" id="1.10.1280.10">
    <property type="entry name" value="Di-copper center containing domain from catechol oxidase"/>
    <property type="match status" value="1"/>
</dbReference>
<dbReference type="PANTHER" id="PTHR11474">
    <property type="entry name" value="TYROSINASE FAMILY MEMBER"/>
    <property type="match status" value="1"/>
</dbReference>
<dbReference type="OrthoDB" id="6132182at2759"/>
<dbReference type="Pfam" id="PF00264">
    <property type="entry name" value="Tyrosinase"/>
    <property type="match status" value="1"/>
</dbReference>
<name>A0A5N7DKE9_9EURO</name>
<evidence type="ECO:0000256" key="2">
    <source>
        <dbReference type="SAM" id="Phobius"/>
    </source>
</evidence>
<dbReference type="SUPFAM" id="SSF48056">
    <property type="entry name" value="Di-copper centre-containing domain"/>
    <property type="match status" value="1"/>
</dbReference>
<evidence type="ECO:0000313" key="6">
    <source>
        <dbReference type="Proteomes" id="UP000325579"/>
    </source>
</evidence>